<evidence type="ECO:0008006" key="9">
    <source>
        <dbReference type="Google" id="ProtNLM"/>
    </source>
</evidence>
<evidence type="ECO:0000259" key="6">
    <source>
        <dbReference type="Pfam" id="PF13193"/>
    </source>
</evidence>
<dbReference type="InterPro" id="IPR025110">
    <property type="entry name" value="AMP-bd_C"/>
</dbReference>
<name>A0AAV5WUN9_9BILA</name>
<dbReference type="AlphaFoldDB" id="A0AAV5WUN9"/>
<evidence type="ECO:0000256" key="1">
    <source>
        <dbReference type="ARBA" id="ARBA00004275"/>
    </source>
</evidence>
<gene>
    <name evidence="7" type="ORF">PFISCL1PPCAC_25655</name>
</gene>
<reference evidence="7" key="1">
    <citation type="submission" date="2023-10" db="EMBL/GenBank/DDBJ databases">
        <title>Genome assembly of Pristionchus species.</title>
        <authorList>
            <person name="Yoshida K."/>
            <person name="Sommer R.J."/>
        </authorList>
    </citation>
    <scope>NUCLEOTIDE SEQUENCE</scope>
    <source>
        <strain evidence="7">RS5133</strain>
    </source>
</reference>
<evidence type="ECO:0000256" key="3">
    <source>
        <dbReference type="ARBA" id="ARBA00022598"/>
    </source>
</evidence>
<dbReference type="EMBL" id="BTSY01000006">
    <property type="protein sequence ID" value="GMT34358.1"/>
    <property type="molecule type" value="Genomic_DNA"/>
</dbReference>
<dbReference type="SUPFAM" id="SSF56801">
    <property type="entry name" value="Acetyl-CoA synthetase-like"/>
    <property type="match status" value="1"/>
</dbReference>
<feature type="domain" description="AMP-binding enzyme C-terminal" evidence="6">
    <location>
        <begin position="235"/>
        <end position="306"/>
    </location>
</feature>
<dbReference type="Pfam" id="PF13193">
    <property type="entry name" value="AMP-binding_C"/>
    <property type="match status" value="1"/>
</dbReference>
<dbReference type="InterPro" id="IPR042099">
    <property type="entry name" value="ANL_N_sf"/>
</dbReference>
<dbReference type="Pfam" id="PF00501">
    <property type="entry name" value="AMP-binding"/>
    <property type="match status" value="1"/>
</dbReference>
<protein>
    <recommendedName>
        <fullName evidence="9">AMP-binding protein</fullName>
    </recommendedName>
</protein>
<comment type="similarity">
    <text evidence="2">Belongs to the ATP-dependent AMP-binding enzyme family.</text>
</comment>
<accession>A0AAV5WUN9</accession>
<dbReference type="Gene3D" id="3.30.300.30">
    <property type="match status" value="1"/>
</dbReference>
<feature type="non-terminal residue" evidence="7">
    <location>
        <position position="327"/>
    </location>
</feature>
<evidence type="ECO:0000256" key="2">
    <source>
        <dbReference type="ARBA" id="ARBA00006432"/>
    </source>
</evidence>
<proteinExistence type="inferred from homology"/>
<dbReference type="Proteomes" id="UP001432322">
    <property type="component" value="Unassembled WGS sequence"/>
</dbReference>
<keyword evidence="3" id="KW-0436">Ligase</keyword>
<evidence type="ECO:0000259" key="5">
    <source>
        <dbReference type="Pfam" id="PF00501"/>
    </source>
</evidence>
<dbReference type="PANTHER" id="PTHR24096:SF149">
    <property type="entry name" value="AMP-BINDING DOMAIN-CONTAINING PROTEIN-RELATED"/>
    <property type="match status" value="1"/>
</dbReference>
<evidence type="ECO:0000256" key="4">
    <source>
        <dbReference type="ARBA" id="ARBA00023140"/>
    </source>
</evidence>
<comment type="subcellular location">
    <subcellularLocation>
        <location evidence="1">Peroxisome</location>
    </subcellularLocation>
</comment>
<evidence type="ECO:0000313" key="7">
    <source>
        <dbReference type="EMBL" id="GMT34358.1"/>
    </source>
</evidence>
<keyword evidence="4" id="KW-0576">Peroxisome</keyword>
<dbReference type="PANTHER" id="PTHR24096">
    <property type="entry name" value="LONG-CHAIN-FATTY-ACID--COA LIGASE"/>
    <property type="match status" value="1"/>
</dbReference>
<feature type="domain" description="AMP-dependent synthetase/ligase" evidence="5">
    <location>
        <begin position="26"/>
        <end position="190"/>
    </location>
</feature>
<organism evidence="7 8">
    <name type="scientific">Pristionchus fissidentatus</name>
    <dbReference type="NCBI Taxonomy" id="1538716"/>
    <lineage>
        <taxon>Eukaryota</taxon>
        <taxon>Metazoa</taxon>
        <taxon>Ecdysozoa</taxon>
        <taxon>Nematoda</taxon>
        <taxon>Chromadorea</taxon>
        <taxon>Rhabditida</taxon>
        <taxon>Rhabditina</taxon>
        <taxon>Diplogasteromorpha</taxon>
        <taxon>Diplogasteroidea</taxon>
        <taxon>Neodiplogasteridae</taxon>
        <taxon>Pristionchus</taxon>
    </lineage>
</organism>
<evidence type="ECO:0000313" key="8">
    <source>
        <dbReference type="Proteomes" id="UP001432322"/>
    </source>
</evidence>
<comment type="caution">
    <text evidence="7">The sequence shown here is derived from an EMBL/GenBank/DDBJ whole genome shotgun (WGS) entry which is preliminary data.</text>
</comment>
<dbReference type="InterPro" id="IPR000873">
    <property type="entry name" value="AMP-dep_synth/lig_dom"/>
</dbReference>
<sequence length="327" mass="35449">MVINHCLIGDLMYTLERGRRMPLPEEESAIHGVLPLFHAGGLITLFIMMTRGMTVVLNGKFVEDRFIEILAEKKVSVVYLVPAVLPVLSLLPPEIDLPHLKLVYIGSAPLAQKDVDAFRERFPDCILAQMYGLTEAGTLLFATVDGGDPSKAGVAMPGVQFKIVDSDGVDCGLDVPGDIIVKSATMANGYINGEKFEEWFPTGDVGSVDAEGVLTIVGRTKEMIKVRGWQVNPYELESAIQQGVPGVEECAVVGVEMGDQTLPHAFIVGRPNVDEIIQFVKDNFVSYKHLAGVSIVEELPKTATGKLKRSSLVQTTTVDDAAVFPLP</sequence>
<dbReference type="Gene3D" id="3.40.50.12780">
    <property type="entry name" value="N-terminal domain of ligase-like"/>
    <property type="match status" value="1"/>
</dbReference>
<dbReference type="GO" id="GO:0005777">
    <property type="term" value="C:peroxisome"/>
    <property type="evidence" value="ECO:0007669"/>
    <property type="project" value="UniProtKB-SubCell"/>
</dbReference>
<keyword evidence="8" id="KW-1185">Reference proteome</keyword>
<dbReference type="GO" id="GO:0016405">
    <property type="term" value="F:CoA-ligase activity"/>
    <property type="evidence" value="ECO:0007669"/>
    <property type="project" value="TreeGrafter"/>
</dbReference>
<dbReference type="InterPro" id="IPR045851">
    <property type="entry name" value="AMP-bd_C_sf"/>
</dbReference>